<accession>Q03US1</accession>
<dbReference type="GeneID" id="29577116"/>
<dbReference type="EnsemblBacteria" id="ABJ63051">
    <property type="protein sequence ID" value="ABJ63051"/>
    <property type="gene ID" value="LEUM_1981"/>
</dbReference>
<keyword evidence="2" id="KW-1185">Reference proteome</keyword>
<dbReference type="EMBL" id="CP000414">
    <property type="protein sequence ID" value="ABJ63051.1"/>
    <property type="molecule type" value="Genomic_DNA"/>
</dbReference>
<evidence type="ECO:0000313" key="1">
    <source>
        <dbReference type="EMBL" id="ABJ63051.1"/>
    </source>
</evidence>
<organism evidence="1 2">
    <name type="scientific">Leuconostoc mesenteroides subsp. mesenteroides (strain ATCC 8293 / DSM 20343 / BCRC 11652 / CCM 1803 / JCM 6124 / NCDO 523 / NBRC 100496 / NCIMB 8023 / NCTC 12954 / NRRL B-1118 / 37Y)</name>
    <dbReference type="NCBI Taxonomy" id="203120"/>
    <lineage>
        <taxon>Bacteria</taxon>
        <taxon>Bacillati</taxon>
        <taxon>Bacillota</taxon>
        <taxon>Bacilli</taxon>
        <taxon>Lactobacillales</taxon>
        <taxon>Lactobacillaceae</taxon>
        <taxon>Leuconostoc</taxon>
    </lineage>
</organism>
<proteinExistence type="predicted"/>
<dbReference type="InterPro" id="IPR015046">
    <property type="entry name" value="LciA_Immunity-like"/>
</dbReference>
<evidence type="ECO:0000313" key="2">
    <source>
        <dbReference type="Proteomes" id="UP000000362"/>
    </source>
</evidence>
<dbReference type="Proteomes" id="UP000000362">
    <property type="component" value="Chromosome"/>
</dbReference>
<dbReference type="eggNOG" id="ENOG5033A3A">
    <property type="taxonomic scope" value="Bacteria"/>
</dbReference>
<sequence length="95" mass="10748">MNDEIDLLNQITDLILDESINQTEREALIVAKLSLENNQYLPKIIADLKTDLTPLAMKNSLSKPLSPFYLQIISQEFADKYQGLGYGFGMNFGNH</sequence>
<dbReference type="GO" id="GO:0030153">
    <property type="term" value="P:bacteriocin immunity"/>
    <property type="evidence" value="ECO:0007669"/>
    <property type="project" value="InterPro"/>
</dbReference>
<dbReference type="AlphaFoldDB" id="Q03US1"/>
<dbReference type="RefSeq" id="WP_010280513.1">
    <property type="nucleotide sequence ID" value="NC_008531.1"/>
</dbReference>
<evidence type="ECO:0008006" key="3">
    <source>
        <dbReference type="Google" id="ProtNLM"/>
    </source>
</evidence>
<dbReference type="Pfam" id="PF08951">
    <property type="entry name" value="EntA_Immun"/>
    <property type="match status" value="1"/>
</dbReference>
<dbReference type="KEGG" id="lme:LEUM_1981"/>
<reference evidence="1 2" key="1">
    <citation type="journal article" date="2006" name="Proc. Natl. Acad. Sci. U.S.A.">
        <title>Comparative genomics of the lactic acid bacteria.</title>
        <authorList>
            <person name="Makarova K."/>
            <person name="Slesarev A."/>
            <person name="Wolf Y."/>
            <person name="Sorokin A."/>
            <person name="Mirkin B."/>
            <person name="Koonin E."/>
            <person name="Pavlov A."/>
            <person name="Pavlova N."/>
            <person name="Karamychev V."/>
            <person name="Polouchine N."/>
            <person name="Shakhova V."/>
            <person name="Grigoriev I."/>
            <person name="Lou Y."/>
            <person name="Rohksar D."/>
            <person name="Lucas S."/>
            <person name="Huang K."/>
            <person name="Goodstein D.M."/>
            <person name="Hawkins T."/>
            <person name="Plengvidhya V."/>
            <person name="Welker D."/>
            <person name="Hughes J."/>
            <person name="Goh Y."/>
            <person name="Benson A."/>
            <person name="Baldwin K."/>
            <person name="Lee J.H."/>
            <person name="Diaz-Muniz I."/>
            <person name="Dosti B."/>
            <person name="Smeianov V."/>
            <person name="Wechter W."/>
            <person name="Barabote R."/>
            <person name="Lorca G."/>
            <person name="Altermann E."/>
            <person name="Barrangou R."/>
            <person name="Ganesan B."/>
            <person name="Xie Y."/>
            <person name="Rawsthorne H."/>
            <person name="Tamir D."/>
            <person name="Parker C."/>
            <person name="Breidt F."/>
            <person name="Broadbent J."/>
            <person name="Hutkins R."/>
            <person name="O'Sullivan D."/>
            <person name="Steele J."/>
            <person name="Unlu G."/>
            <person name="Saier M."/>
            <person name="Klaenhammer T."/>
            <person name="Richardson P."/>
            <person name="Kozyavkin S."/>
            <person name="Weimer B."/>
            <person name="Mills D."/>
        </authorList>
    </citation>
    <scope>NUCLEOTIDE SEQUENCE [LARGE SCALE GENOMIC DNA]</scope>
    <source>
        <strain evidence="2">ATCC 8293 / DSM 20343 / BCRC 11652 / CCM 1803 / JCM 6124 / NCDO 523 / NBRC 100496 / NCIMB 8023 / NCTC 12954 / NRRL B-1118 / 37Y</strain>
    </source>
</reference>
<gene>
    <name evidence="1" type="ordered locus">LEUM_1981</name>
</gene>
<name>Q03US1_LEUMM</name>
<dbReference type="HOGENOM" id="CLU_166209_1_1_9"/>
<dbReference type="CDD" id="cd21059">
    <property type="entry name" value="LciA-like"/>
    <property type="match status" value="1"/>
</dbReference>
<protein>
    <recommendedName>
        <fullName evidence="3">Bacteriocin immunity protein</fullName>
    </recommendedName>
</protein>